<reference evidence="2 3" key="1">
    <citation type="journal article" date="2018" name="Sci. Rep.">
        <title>Characterisation of pathogen-specific regions and novel effector candidates in Fusarium oxysporum f. sp. cepae.</title>
        <authorList>
            <person name="Armitage A.D."/>
            <person name="Taylor A."/>
            <person name="Sobczyk M.K."/>
            <person name="Baxter L."/>
            <person name="Greenfield B.P."/>
            <person name="Bates H.J."/>
            <person name="Wilson F."/>
            <person name="Jackson A.C."/>
            <person name="Ott S."/>
            <person name="Harrison R.J."/>
            <person name="Clarkson J.P."/>
        </authorList>
    </citation>
    <scope>NUCLEOTIDE SEQUENCE [LARGE SCALE GENOMIC DNA]</scope>
    <source>
        <strain evidence="2 3">Fo_A13</strain>
    </source>
</reference>
<evidence type="ECO:0000256" key="1">
    <source>
        <dbReference type="SAM" id="Phobius"/>
    </source>
</evidence>
<dbReference type="VEuPathDB" id="FungiDB:FOMG_06897"/>
<dbReference type="Proteomes" id="UP000285084">
    <property type="component" value="Unassembled WGS sequence"/>
</dbReference>
<protein>
    <submittedName>
        <fullName evidence="2">Uncharacterized protein</fullName>
    </submittedName>
</protein>
<evidence type="ECO:0000313" key="3">
    <source>
        <dbReference type="Proteomes" id="UP000285084"/>
    </source>
</evidence>
<accession>A0A420MJC8</accession>
<gene>
    <name evidence="2" type="ORF">BFJ69_g13884</name>
</gene>
<name>A0A420MJC8_FUSOX</name>
<dbReference type="AlphaFoldDB" id="A0A420MJC8"/>
<keyword evidence="1" id="KW-1133">Transmembrane helix</keyword>
<dbReference type="VEuPathDB" id="FungiDB:FOIG_07023"/>
<keyword evidence="1" id="KW-0472">Membrane</keyword>
<feature type="transmembrane region" description="Helical" evidence="1">
    <location>
        <begin position="20"/>
        <end position="40"/>
    </location>
</feature>
<evidence type="ECO:0000313" key="2">
    <source>
        <dbReference type="EMBL" id="RKK68135.1"/>
    </source>
</evidence>
<dbReference type="OrthoDB" id="4973898at2759"/>
<dbReference type="VEuPathDB" id="FungiDB:FOXG_19066"/>
<proteinExistence type="predicted"/>
<keyword evidence="1" id="KW-0812">Transmembrane</keyword>
<organism evidence="2 3">
    <name type="scientific">Fusarium oxysporum</name>
    <name type="common">Fusarium vascular wilt</name>
    <dbReference type="NCBI Taxonomy" id="5507"/>
    <lineage>
        <taxon>Eukaryota</taxon>
        <taxon>Fungi</taxon>
        <taxon>Dikarya</taxon>
        <taxon>Ascomycota</taxon>
        <taxon>Pezizomycotina</taxon>
        <taxon>Sordariomycetes</taxon>
        <taxon>Hypocreomycetidae</taxon>
        <taxon>Hypocreales</taxon>
        <taxon>Nectriaceae</taxon>
        <taxon>Fusarium</taxon>
        <taxon>Fusarium oxysporum species complex</taxon>
    </lineage>
</organism>
<comment type="caution">
    <text evidence="2">The sequence shown here is derived from an EMBL/GenBank/DDBJ whole genome shotgun (WGS) entry which is preliminary data.</text>
</comment>
<dbReference type="EMBL" id="MRCX01000199">
    <property type="protein sequence ID" value="RKK68135.1"/>
    <property type="molecule type" value="Genomic_DNA"/>
</dbReference>
<sequence>MLTSKGDRCSKLPAKQWTGLARLLLEFFSAGFLGATMLGWSPSSSHKPGTQQQPSTMTYDLTATRMLVVDFGAARK</sequence>